<keyword evidence="2" id="KW-1185">Reference proteome</keyword>
<dbReference type="RefSeq" id="WP_071152474.1">
    <property type="nucleotide sequence ID" value="NZ_QQRT01000006.1"/>
</dbReference>
<comment type="caution">
    <text evidence="1">The sequence shown here is derived from an EMBL/GenBank/DDBJ whole genome shotgun (WGS) entry which is preliminary data.</text>
</comment>
<reference evidence="1" key="1">
    <citation type="submission" date="2016-07" db="EMBL/GenBank/DDBJ databases">
        <title>Draft genome Planococcus salivarum.</title>
        <authorList>
            <person name="See-Too W.S."/>
        </authorList>
    </citation>
    <scope>NUCLEOTIDE SEQUENCE [LARGE SCALE GENOMIC DNA]</scope>
    <source>
        <strain evidence="1">DSM 23820</strain>
    </source>
</reference>
<accession>A0ABX3CT19</accession>
<evidence type="ECO:0000313" key="1">
    <source>
        <dbReference type="EMBL" id="OHX48410.1"/>
    </source>
</evidence>
<evidence type="ECO:0000313" key="2">
    <source>
        <dbReference type="Proteomes" id="UP000242153"/>
    </source>
</evidence>
<dbReference type="Proteomes" id="UP000242153">
    <property type="component" value="Unassembled WGS sequence"/>
</dbReference>
<organism evidence="1 2">
    <name type="scientific">Planococcus salinarum</name>
    <dbReference type="NCBI Taxonomy" id="622695"/>
    <lineage>
        <taxon>Bacteria</taxon>
        <taxon>Bacillati</taxon>
        <taxon>Bacillota</taxon>
        <taxon>Bacilli</taxon>
        <taxon>Bacillales</taxon>
        <taxon>Caryophanaceae</taxon>
        <taxon>Planococcus</taxon>
    </lineage>
</organism>
<evidence type="ECO:0008006" key="3">
    <source>
        <dbReference type="Google" id="ProtNLM"/>
    </source>
</evidence>
<gene>
    <name evidence="1" type="ORF">BB776_04725</name>
</gene>
<dbReference type="EMBL" id="MBQG01000141">
    <property type="protein sequence ID" value="OHX48410.1"/>
    <property type="molecule type" value="Genomic_DNA"/>
</dbReference>
<protein>
    <recommendedName>
        <fullName evidence="3">DUF5667 domain-containing protein</fullName>
    </recommendedName>
</protein>
<name>A0ABX3CT19_9BACL</name>
<sequence>MLSNNKKEQVSKQIKRYFAVGVIASAGMLSLNAVAVLADENSPAEEQEAIGTPEAAEELEEAEEPALVPGDFFYFLKQLQEQVQLAFTFD</sequence>
<proteinExistence type="predicted"/>